<keyword evidence="4" id="KW-0479">Metal-binding</keyword>
<evidence type="ECO:0000256" key="8">
    <source>
        <dbReference type="ARBA" id="ARBA00047683"/>
    </source>
</evidence>
<evidence type="ECO:0000256" key="2">
    <source>
        <dbReference type="ARBA" id="ARBA00011575"/>
    </source>
</evidence>
<dbReference type="InterPro" id="IPR005801">
    <property type="entry name" value="ADC_synthase"/>
</dbReference>
<evidence type="ECO:0000313" key="11">
    <source>
        <dbReference type="EMBL" id="MBA1375385.1"/>
    </source>
</evidence>
<dbReference type="SUPFAM" id="SSF56322">
    <property type="entry name" value="ADC synthase"/>
    <property type="match status" value="1"/>
</dbReference>
<dbReference type="Proteomes" id="UP000589292">
    <property type="component" value="Unassembled WGS sequence"/>
</dbReference>
<keyword evidence="12" id="KW-1185">Reference proteome</keyword>
<comment type="subunit">
    <text evidence="2">Heterotetramer consisting of two non-identical subunits: a beta subunit (TrpG) and a large alpha subunit (TrpE).</text>
</comment>
<gene>
    <name evidence="11" type="ORF">FG486_13640</name>
</gene>
<evidence type="ECO:0000313" key="12">
    <source>
        <dbReference type="Proteomes" id="UP000589292"/>
    </source>
</evidence>
<dbReference type="EMBL" id="VDES01000002">
    <property type="protein sequence ID" value="MBA1375385.1"/>
    <property type="molecule type" value="Genomic_DNA"/>
</dbReference>
<dbReference type="PRINTS" id="PR00095">
    <property type="entry name" value="ANTSNTHASEI"/>
</dbReference>
<comment type="function">
    <text evidence="7">Part of a heterotetrameric complex that catalyzes the two-step biosynthesis of anthranilate, an intermediate in the biosynthesis of L-tryptophan. In the first step, the glutamine-binding beta subunit (TrpG) of anthranilate synthase (AS) provides the glutamine amidotransferase activity which generates ammonia as a substrate that, along with chorismate, is used in the second step, catalyzed by the large alpha subunit of AS (TrpE) to produce anthranilate. In the absence of TrpG, TrpE can synthesize anthranilate directly from chorismate and high concentrations of ammonia.</text>
</comment>
<dbReference type="Pfam" id="PF00425">
    <property type="entry name" value="Chorismate_bind"/>
    <property type="match status" value="1"/>
</dbReference>
<dbReference type="InterPro" id="IPR015890">
    <property type="entry name" value="Chorismate_C"/>
</dbReference>
<dbReference type="Pfam" id="PF04715">
    <property type="entry name" value="Anth_synt_I_N"/>
    <property type="match status" value="1"/>
</dbReference>
<evidence type="ECO:0000259" key="10">
    <source>
        <dbReference type="Pfam" id="PF04715"/>
    </source>
</evidence>
<name>A0A7V8RF86_9SPHN</name>
<dbReference type="GO" id="GO:0004049">
    <property type="term" value="F:anthranilate synthase activity"/>
    <property type="evidence" value="ECO:0007669"/>
    <property type="project" value="UniProtKB-EC"/>
</dbReference>
<reference evidence="11 12" key="1">
    <citation type="journal article" date="1994" name="Int. J. Syst. Bacteriol.">
        <title>Phylogenetic positions of novel aerobic, bacteriochlorophyll a-containing bacteria and description of Roseococcus thiosulfatophilus gen. nov., sp. nov., Erythromicrobium ramosum gen. nov., sp. nov., and Erythrobacter litoralis sp. nov.</title>
        <authorList>
            <person name="Yurkov V."/>
            <person name="Stackebrandt E."/>
            <person name="Holmes A."/>
            <person name="Fuerst J.A."/>
            <person name="Hugenholtz P."/>
            <person name="Golecki J."/>
            <person name="Gad'on N."/>
            <person name="Gorlenko V.M."/>
            <person name="Kompantseva E.I."/>
            <person name="Drews G."/>
        </authorList>
    </citation>
    <scope>NUCLEOTIDE SEQUENCE [LARGE SCALE GENOMIC DNA]</scope>
    <source>
        <strain evidence="11 12">KR-99</strain>
    </source>
</reference>
<dbReference type="AlphaFoldDB" id="A0A7V8RF86"/>
<keyword evidence="5" id="KW-0460">Magnesium</keyword>
<comment type="cofactor">
    <cofactor evidence="1">
        <name>Mg(2+)</name>
        <dbReference type="ChEBI" id="CHEBI:18420"/>
    </cofactor>
</comment>
<dbReference type="PANTHER" id="PTHR11236">
    <property type="entry name" value="AMINOBENZOATE/ANTHRANILATE SYNTHASE"/>
    <property type="match status" value="1"/>
</dbReference>
<organism evidence="11 12">
    <name type="scientific">Sphingomonas ursincola</name>
    <dbReference type="NCBI Taxonomy" id="56361"/>
    <lineage>
        <taxon>Bacteria</taxon>
        <taxon>Pseudomonadati</taxon>
        <taxon>Pseudomonadota</taxon>
        <taxon>Alphaproteobacteria</taxon>
        <taxon>Sphingomonadales</taxon>
        <taxon>Sphingomonadaceae</taxon>
        <taxon>Sphingomonas</taxon>
    </lineage>
</organism>
<feature type="domain" description="Chorismate-utilising enzyme C-terminal" evidence="9">
    <location>
        <begin position="233"/>
        <end position="484"/>
    </location>
</feature>
<evidence type="ECO:0000256" key="1">
    <source>
        <dbReference type="ARBA" id="ARBA00001946"/>
    </source>
</evidence>
<accession>A0A7V8RF86</accession>
<dbReference type="InterPro" id="IPR019999">
    <property type="entry name" value="Anth_synth_I-like"/>
</dbReference>
<protein>
    <recommendedName>
        <fullName evidence="3">Anthranilate synthase component 1</fullName>
    </recommendedName>
</protein>
<evidence type="ECO:0000256" key="6">
    <source>
        <dbReference type="ARBA" id="ARBA00023239"/>
    </source>
</evidence>
<dbReference type="GO" id="GO:0000162">
    <property type="term" value="P:L-tryptophan biosynthetic process"/>
    <property type="evidence" value="ECO:0007669"/>
    <property type="project" value="TreeGrafter"/>
</dbReference>
<proteinExistence type="predicted"/>
<dbReference type="RefSeq" id="WP_181267885.1">
    <property type="nucleotide sequence ID" value="NZ_BAAAGB010000001.1"/>
</dbReference>
<evidence type="ECO:0000256" key="4">
    <source>
        <dbReference type="ARBA" id="ARBA00022723"/>
    </source>
</evidence>
<keyword evidence="6 11" id="KW-0456">Lyase</keyword>
<evidence type="ECO:0000259" key="9">
    <source>
        <dbReference type="Pfam" id="PF00425"/>
    </source>
</evidence>
<evidence type="ECO:0000256" key="3">
    <source>
        <dbReference type="ARBA" id="ARBA00020653"/>
    </source>
</evidence>
<dbReference type="InterPro" id="IPR006805">
    <property type="entry name" value="Anth_synth_I_N"/>
</dbReference>
<feature type="domain" description="Anthranilate synthase component I N-terminal" evidence="10">
    <location>
        <begin position="31"/>
        <end position="176"/>
    </location>
</feature>
<dbReference type="GO" id="GO:0046872">
    <property type="term" value="F:metal ion binding"/>
    <property type="evidence" value="ECO:0007669"/>
    <property type="project" value="UniProtKB-KW"/>
</dbReference>
<dbReference type="PANTHER" id="PTHR11236:SF48">
    <property type="entry name" value="ISOCHORISMATE SYNTHASE MENF"/>
    <property type="match status" value="1"/>
</dbReference>
<evidence type="ECO:0000256" key="7">
    <source>
        <dbReference type="ARBA" id="ARBA00025634"/>
    </source>
</evidence>
<dbReference type="Gene3D" id="3.60.120.10">
    <property type="entry name" value="Anthranilate synthase"/>
    <property type="match status" value="1"/>
</dbReference>
<comment type="caution">
    <text evidence="11">The sequence shown here is derived from an EMBL/GenBank/DDBJ whole genome shotgun (WGS) entry which is preliminary data.</text>
</comment>
<comment type="catalytic activity">
    <reaction evidence="8">
        <text>chorismate + L-glutamine = anthranilate + pyruvate + L-glutamate + H(+)</text>
        <dbReference type="Rhea" id="RHEA:21732"/>
        <dbReference type="ChEBI" id="CHEBI:15361"/>
        <dbReference type="ChEBI" id="CHEBI:15378"/>
        <dbReference type="ChEBI" id="CHEBI:16567"/>
        <dbReference type="ChEBI" id="CHEBI:29748"/>
        <dbReference type="ChEBI" id="CHEBI:29985"/>
        <dbReference type="ChEBI" id="CHEBI:58359"/>
        <dbReference type="EC" id="4.1.3.27"/>
    </reaction>
</comment>
<sequence length="506" mass="54181">MAGPSSQNCAQAAEALAAGRSSLIWRRRIADTETPVSAALKLIEPERGDFLLESVEGGETRARHSFVGLAPDLVFRASGNAAEINPSWATDRGAFAPCERGSLDTLRGLAEACRMDVPPELPRALAFLVGYFGYETIGLVEKLPRAPQSDLTLPDMLFVRPTVLLIFDRLKDELFLIAPIWAGSGDPEQAIAAAEERLDAAERALHAPLPATVRDASLDPESLTPQPVLAPGRYGEMVLKAKDYIEAGDIFQVVLAQRFTAPFALPPIELYRALRRVNPSPFLYFLDLPGLALIGSSPEILVRVRDGEVTIRPIAGTRPRGKTPAEDLENRQSLLADPKELAEHQMLLDLGRNDVGRVAAAGTVRVTDSFTVEQYSHVMHIVSNVVGALEPSRDAIDALFAGFPAGTVSGAPKVRACEIIASLEPETRGAYAGGVGYFAPDGSVDSCIVLRTAIVRDGTMHVQAGAGIVADSVPDYEQRECEAKAGALFAAAREALRLASEPGYGQ</sequence>
<evidence type="ECO:0000256" key="5">
    <source>
        <dbReference type="ARBA" id="ARBA00022842"/>
    </source>
</evidence>